<dbReference type="RefSeq" id="WP_254843207.1">
    <property type="nucleotide sequence ID" value="NZ_MSTI01000123.1"/>
</dbReference>
<protein>
    <submittedName>
        <fullName evidence="1">Uncharacterized protein</fullName>
    </submittedName>
</protein>
<gene>
    <name evidence="1" type="ORF">BOO71_0010498</name>
</gene>
<keyword evidence="2" id="KW-1185">Reference proteome</keyword>
<dbReference type="AlphaFoldDB" id="A0A1U7NVE7"/>
<reference evidence="1 2" key="1">
    <citation type="submission" date="2017-01" db="EMBL/GenBank/DDBJ databases">
        <title>Genome Analysis of Deinococcus marmoris KOPRI26562.</title>
        <authorList>
            <person name="Kim J.H."/>
            <person name="Oh H.-M."/>
        </authorList>
    </citation>
    <scope>NUCLEOTIDE SEQUENCE [LARGE SCALE GENOMIC DNA]</scope>
    <source>
        <strain evidence="1 2">KOPRI26562</strain>
    </source>
</reference>
<organism evidence="1 2">
    <name type="scientific">Deinococcus marmoris</name>
    <dbReference type="NCBI Taxonomy" id="249408"/>
    <lineage>
        <taxon>Bacteria</taxon>
        <taxon>Thermotogati</taxon>
        <taxon>Deinococcota</taxon>
        <taxon>Deinococci</taxon>
        <taxon>Deinococcales</taxon>
        <taxon>Deinococcaceae</taxon>
        <taxon>Deinococcus</taxon>
    </lineage>
</organism>
<name>A0A1U7NVE7_9DEIO</name>
<dbReference type="EMBL" id="MSTI01000123">
    <property type="protein sequence ID" value="OLV16877.1"/>
    <property type="molecule type" value="Genomic_DNA"/>
</dbReference>
<comment type="caution">
    <text evidence="1">The sequence shown here is derived from an EMBL/GenBank/DDBJ whole genome shotgun (WGS) entry which is preliminary data.</text>
</comment>
<evidence type="ECO:0000313" key="1">
    <source>
        <dbReference type="EMBL" id="OLV16877.1"/>
    </source>
</evidence>
<proteinExistence type="predicted"/>
<dbReference type="Proteomes" id="UP000186607">
    <property type="component" value="Unassembled WGS sequence"/>
</dbReference>
<evidence type="ECO:0000313" key="2">
    <source>
        <dbReference type="Proteomes" id="UP000186607"/>
    </source>
</evidence>
<accession>A0A1U7NVE7</accession>
<sequence>MQSYPATTTRLPDLTPAELAGLLTRAYAADYGEPGDAPSAAECTALADYLGCHEEMRAAAFAVWCQELNGVTEDEAEYWLDVEFIEPCHEERAV</sequence>